<keyword evidence="10" id="KW-1185">Reference proteome</keyword>
<dbReference type="AlphaFoldDB" id="A0A6M1RBP9"/>
<dbReference type="InterPro" id="IPR032831">
    <property type="entry name" value="LptM_cons"/>
</dbReference>
<dbReference type="EMBL" id="JAALDL010000017">
    <property type="protein sequence ID" value="NGN99663.1"/>
    <property type="molecule type" value="Genomic_DNA"/>
</dbReference>
<evidence type="ECO:0000313" key="9">
    <source>
        <dbReference type="EMBL" id="NGN99663.1"/>
    </source>
</evidence>
<gene>
    <name evidence="9" type="ORF">G5S52_19085</name>
</gene>
<evidence type="ECO:0000313" key="10">
    <source>
        <dbReference type="Proteomes" id="UP000473008"/>
    </source>
</evidence>
<evidence type="ECO:0000256" key="1">
    <source>
        <dbReference type="ARBA" id="ARBA00004459"/>
    </source>
</evidence>
<keyword evidence="6 9" id="KW-0449">Lipoprotein</keyword>
<dbReference type="GO" id="GO:0009279">
    <property type="term" value="C:cell outer membrane"/>
    <property type="evidence" value="ECO:0007669"/>
    <property type="project" value="UniProtKB-SubCell"/>
</dbReference>
<dbReference type="Proteomes" id="UP000473008">
    <property type="component" value="Unassembled WGS sequence"/>
</dbReference>
<organism evidence="9 10">
    <name type="scientific">Grimontia sedimenti</name>
    <dbReference type="NCBI Taxonomy" id="2711294"/>
    <lineage>
        <taxon>Bacteria</taxon>
        <taxon>Pseudomonadati</taxon>
        <taxon>Pseudomonadota</taxon>
        <taxon>Gammaproteobacteria</taxon>
        <taxon>Vibrionales</taxon>
        <taxon>Vibrionaceae</taxon>
        <taxon>Grimontia</taxon>
    </lineage>
</organism>
<sequence length="53" mass="5686">MMRLTLKLAALATVALISACGQQGPLYFPEDAPAQNEQANPETPQDTQESTQP</sequence>
<name>A0A6M1RBP9_9GAMM</name>
<accession>A0A6M1RBP9</accession>
<dbReference type="PROSITE" id="PS51257">
    <property type="entry name" value="PROKAR_LIPOPROTEIN"/>
    <property type="match status" value="1"/>
</dbReference>
<feature type="region of interest" description="Disordered" evidence="7">
    <location>
        <begin position="25"/>
        <end position="53"/>
    </location>
</feature>
<evidence type="ECO:0000256" key="4">
    <source>
        <dbReference type="ARBA" id="ARBA00023139"/>
    </source>
</evidence>
<protein>
    <submittedName>
        <fullName evidence="9">Lipoprotein</fullName>
    </submittedName>
</protein>
<evidence type="ECO:0000256" key="6">
    <source>
        <dbReference type="ARBA" id="ARBA00023288"/>
    </source>
</evidence>
<evidence type="ECO:0000256" key="8">
    <source>
        <dbReference type="SAM" id="SignalP"/>
    </source>
</evidence>
<keyword evidence="5" id="KW-0998">Cell outer membrane</keyword>
<dbReference type="RefSeq" id="WP_165017448.1">
    <property type="nucleotide sequence ID" value="NZ_JAALDL010000017.1"/>
</dbReference>
<reference evidence="9 10" key="1">
    <citation type="submission" date="2020-02" db="EMBL/GenBank/DDBJ databases">
        <title>The draft genome of Grimontia sedimenta sp. nov., isolated from benthic sediments near coral reefs south of Kuwait.</title>
        <authorList>
            <person name="Mahmoud H.M."/>
            <person name="Jose L."/>
            <person name="Eapen S."/>
        </authorList>
    </citation>
    <scope>NUCLEOTIDE SEQUENCE [LARGE SCALE GENOMIC DNA]</scope>
    <source>
        <strain evidence="9 10">S25</strain>
    </source>
</reference>
<feature type="signal peptide" evidence="8">
    <location>
        <begin position="1"/>
        <end position="23"/>
    </location>
</feature>
<feature type="compositionally biased region" description="Polar residues" evidence="7">
    <location>
        <begin position="35"/>
        <end position="53"/>
    </location>
</feature>
<comment type="caution">
    <text evidence="9">The sequence shown here is derived from an EMBL/GenBank/DDBJ whole genome shotgun (WGS) entry which is preliminary data.</text>
</comment>
<evidence type="ECO:0000256" key="2">
    <source>
        <dbReference type="ARBA" id="ARBA00022729"/>
    </source>
</evidence>
<feature type="chain" id="PRO_5026686026" evidence="8">
    <location>
        <begin position="24"/>
        <end position="53"/>
    </location>
</feature>
<dbReference type="NCBIfam" id="NF047847">
    <property type="entry name" value="SS_mature_LptM"/>
    <property type="match status" value="1"/>
</dbReference>
<evidence type="ECO:0000256" key="7">
    <source>
        <dbReference type="SAM" id="MobiDB-lite"/>
    </source>
</evidence>
<comment type="subcellular location">
    <subcellularLocation>
        <location evidence="1">Cell outer membrane</location>
        <topology evidence="1">Lipid-anchor</topology>
    </subcellularLocation>
</comment>
<keyword evidence="4" id="KW-0564">Palmitate</keyword>
<keyword evidence="2 8" id="KW-0732">Signal</keyword>
<dbReference type="Pfam" id="PF13627">
    <property type="entry name" value="LptM_cons"/>
    <property type="match status" value="1"/>
</dbReference>
<keyword evidence="3" id="KW-0472">Membrane</keyword>
<evidence type="ECO:0000256" key="3">
    <source>
        <dbReference type="ARBA" id="ARBA00023136"/>
    </source>
</evidence>
<proteinExistence type="predicted"/>
<evidence type="ECO:0000256" key="5">
    <source>
        <dbReference type="ARBA" id="ARBA00023237"/>
    </source>
</evidence>